<keyword evidence="3" id="KW-0813">Transport</keyword>
<sequence length="342" mass="36128">MKRTPIAAALAVPAVLLALSGCGADAGDSPEAGSSTAGSEHFPVTIDSALGQAVIEEKPERVVTIGWGSADTAVALGTTPVGVEEVTWGNDDHGNYPWVSEAIEERGDDFPATFTGGQDIDIDAIVALEPDLILAPNSGITQEDFDILNDLAPTVAYPEQAWNISWDDQISLIGKALGEPEAAQDAVDGIGQSLADSAAEHPEFAGKTFAYVWGGGAPGSLVLYNEGDARVDILTALGMTVAPEVQDIPSSEGSFTSDLGLENAGKLNDVDVLFTWYNDEAEQQRTEEQRLFAQIPAVERGSVVRSLDRQVGMASSFLTPLSVPWVLDRFEPMIEEAVAKVD</sequence>
<comment type="similarity">
    <text evidence="2">Belongs to the bacterial solute-binding protein 8 family.</text>
</comment>
<comment type="caution">
    <text evidence="7">The sequence shown here is derived from an EMBL/GenBank/DDBJ whole genome shotgun (WGS) entry which is preliminary data.</text>
</comment>
<evidence type="ECO:0000256" key="2">
    <source>
        <dbReference type="ARBA" id="ARBA00008814"/>
    </source>
</evidence>
<evidence type="ECO:0000256" key="4">
    <source>
        <dbReference type="ARBA" id="ARBA00022729"/>
    </source>
</evidence>
<feature type="signal peptide" evidence="5">
    <location>
        <begin position="1"/>
        <end position="26"/>
    </location>
</feature>
<evidence type="ECO:0000313" key="7">
    <source>
        <dbReference type="EMBL" id="MCQ1948975.1"/>
    </source>
</evidence>
<dbReference type="Proteomes" id="UP001206924">
    <property type="component" value="Unassembled WGS sequence"/>
</dbReference>
<dbReference type="CDD" id="cd01146">
    <property type="entry name" value="FhuD"/>
    <property type="match status" value="1"/>
</dbReference>
<protein>
    <submittedName>
        <fullName evidence="7">Iron-siderophore ABC transporter substrate-binding protein</fullName>
    </submittedName>
</protein>
<gene>
    <name evidence="7" type="ORF">NNX28_03400</name>
</gene>
<feature type="domain" description="Fe/B12 periplasmic-binding" evidence="6">
    <location>
        <begin position="61"/>
        <end position="338"/>
    </location>
</feature>
<evidence type="ECO:0000256" key="5">
    <source>
        <dbReference type="SAM" id="SignalP"/>
    </source>
</evidence>
<dbReference type="Pfam" id="PF01497">
    <property type="entry name" value="Peripla_BP_2"/>
    <property type="match status" value="1"/>
</dbReference>
<dbReference type="EMBL" id="JANFLP010000001">
    <property type="protein sequence ID" value="MCQ1948975.1"/>
    <property type="molecule type" value="Genomic_DNA"/>
</dbReference>
<dbReference type="Gene3D" id="3.40.50.1980">
    <property type="entry name" value="Nitrogenase molybdenum iron protein domain"/>
    <property type="match status" value="2"/>
</dbReference>
<name>A0ABT1NMV3_9MICC</name>
<accession>A0ABT1NMV3</accession>
<dbReference type="PROSITE" id="PS50983">
    <property type="entry name" value="FE_B12_PBP"/>
    <property type="match status" value="1"/>
</dbReference>
<dbReference type="PANTHER" id="PTHR30532:SF28">
    <property type="entry name" value="PETROBACTIN-BINDING PROTEIN YCLQ"/>
    <property type="match status" value="1"/>
</dbReference>
<dbReference type="RefSeq" id="WP_255796731.1">
    <property type="nucleotide sequence ID" value="NZ_CP104263.1"/>
</dbReference>
<keyword evidence="8" id="KW-1185">Reference proteome</keyword>
<evidence type="ECO:0000256" key="1">
    <source>
        <dbReference type="ARBA" id="ARBA00004196"/>
    </source>
</evidence>
<evidence type="ECO:0000256" key="3">
    <source>
        <dbReference type="ARBA" id="ARBA00022448"/>
    </source>
</evidence>
<dbReference type="InterPro" id="IPR051313">
    <property type="entry name" value="Bact_iron-sidero_bind"/>
</dbReference>
<dbReference type="PANTHER" id="PTHR30532">
    <property type="entry name" value="IRON III DICITRATE-BINDING PERIPLASMIC PROTEIN"/>
    <property type="match status" value="1"/>
</dbReference>
<comment type="subcellular location">
    <subcellularLocation>
        <location evidence="1">Cell envelope</location>
    </subcellularLocation>
</comment>
<dbReference type="SUPFAM" id="SSF53807">
    <property type="entry name" value="Helical backbone' metal receptor"/>
    <property type="match status" value="1"/>
</dbReference>
<dbReference type="InterPro" id="IPR002491">
    <property type="entry name" value="ABC_transptr_periplasmic_BD"/>
</dbReference>
<reference evidence="7 8" key="1">
    <citation type="submission" date="2022-07" db="EMBL/GenBank/DDBJ databases">
        <title>Novel species in genus Arthrobacter.</title>
        <authorList>
            <person name="Liu Y."/>
        </authorList>
    </citation>
    <scope>NUCLEOTIDE SEQUENCE [LARGE SCALE GENOMIC DNA]</scope>
    <source>
        <strain evidence="8">zg-Y859</strain>
    </source>
</reference>
<feature type="chain" id="PRO_5046034812" evidence="5">
    <location>
        <begin position="27"/>
        <end position="342"/>
    </location>
</feature>
<evidence type="ECO:0000259" key="6">
    <source>
        <dbReference type="PROSITE" id="PS50983"/>
    </source>
</evidence>
<proteinExistence type="inferred from homology"/>
<evidence type="ECO:0000313" key="8">
    <source>
        <dbReference type="Proteomes" id="UP001206924"/>
    </source>
</evidence>
<dbReference type="PROSITE" id="PS51257">
    <property type="entry name" value="PROKAR_LIPOPROTEIN"/>
    <property type="match status" value="1"/>
</dbReference>
<keyword evidence="4 5" id="KW-0732">Signal</keyword>
<organism evidence="7 8">
    <name type="scientific">Arthrobacter jinronghuae</name>
    <dbReference type="NCBI Taxonomy" id="2964609"/>
    <lineage>
        <taxon>Bacteria</taxon>
        <taxon>Bacillati</taxon>
        <taxon>Actinomycetota</taxon>
        <taxon>Actinomycetes</taxon>
        <taxon>Micrococcales</taxon>
        <taxon>Micrococcaceae</taxon>
        <taxon>Arthrobacter</taxon>
    </lineage>
</organism>